<dbReference type="SMART" id="SM00675">
    <property type="entry name" value="DM11"/>
    <property type="match status" value="1"/>
</dbReference>
<dbReference type="Proteomes" id="UP001652628">
    <property type="component" value="Chromosome 2R"/>
</dbReference>
<evidence type="ECO:0000313" key="3">
    <source>
        <dbReference type="RefSeq" id="XP_016940757.3"/>
    </source>
</evidence>
<dbReference type="GeneID" id="108017971"/>
<proteinExistence type="predicted"/>
<protein>
    <submittedName>
        <fullName evidence="3">Uncharacterized protein CheB42b</fullName>
    </submittedName>
</protein>
<keyword evidence="1" id="KW-0732">Signal</keyword>
<dbReference type="AlphaFoldDB" id="A0AB39ZPU5"/>
<feature type="signal peptide" evidence="1">
    <location>
        <begin position="1"/>
        <end position="16"/>
    </location>
</feature>
<dbReference type="InterPro" id="IPR006601">
    <property type="entry name" value="Uncharacterised_DM11_DROME"/>
</dbReference>
<reference evidence="3" key="1">
    <citation type="submission" date="2025-08" db="UniProtKB">
        <authorList>
            <consortium name="RefSeq"/>
        </authorList>
    </citation>
    <scope>IDENTIFICATION</scope>
</reference>
<dbReference type="RefSeq" id="XP_016940757.3">
    <property type="nucleotide sequence ID" value="XM_017085268.4"/>
</dbReference>
<gene>
    <name evidence="3" type="primary">CheB42b</name>
</gene>
<accession>A0AB39ZPU5</accession>
<sequence length="196" mass="22796">MRTLMLLFFGVTSSWAVDYELMLEDPDIFAPCTDGPPGSINARQAVNLDDFVIEHESDILHLSGNATLIWDVRPTDRIAARVDLLHFNRGTWEPTIFSISNQDFCPIMYDKNQYWYKYWTQYVSNQHEVAKKCLREPGTVLEHEPFDLRLKIENVHGPTLRGRHKMVIKLHAFDEKNIPRPNSICVEIRGELLKLK</sequence>
<evidence type="ECO:0000256" key="1">
    <source>
        <dbReference type="SAM" id="SignalP"/>
    </source>
</evidence>
<feature type="chain" id="PRO_5045037617" evidence="1">
    <location>
        <begin position="17"/>
        <end position="196"/>
    </location>
</feature>
<organism evidence="2 3">
    <name type="scientific">Drosophila suzukii</name>
    <name type="common">Spotted-wing drosophila fruit fly</name>
    <dbReference type="NCBI Taxonomy" id="28584"/>
    <lineage>
        <taxon>Eukaryota</taxon>
        <taxon>Metazoa</taxon>
        <taxon>Ecdysozoa</taxon>
        <taxon>Arthropoda</taxon>
        <taxon>Hexapoda</taxon>
        <taxon>Insecta</taxon>
        <taxon>Pterygota</taxon>
        <taxon>Neoptera</taxon>
        <taxon>Endopterygota</taxon>
        <taxon>Diptera</taxon>
        <taxon>Brachycera</taxon>
        <taxon>Muscomorpha</taxon>
        <taxon>Ephydroidea</taxon>
        <taxon>Drosophilidae</taxon>
        <taxon>Drosophila</taxon>
        <taxon>Sophophora</taxon>
    </lineage>
</organism>
<name>A0AB39ZPU5_DROSZ</name>
<evidence type="ECO:0000313" key="2">
    <source>
        <dbReference type="Proteomes" id="UP001652628"/>
    </source>
</evidence>
<keyword evidence="2" id="KW-1185">Reference proteome</keyword>